<dbReference type="AlphaFoldDB" id="A0A6C0EUW3"/>
<organism evidence="1">
    <name type="scientific">viral metagenome</name>
    <dbReference type="NCBI Taxonomy" id="1070528"/>
    <lineage>
        <taxon>unclassified sequences</taxon>
        <taxon>metagenomes</taxon>
        <taxon>organismal metagenomes</taxon>
    </lineage>
</organism>
<evidence type="ECO:0000313" key="1">
    <source>
        <dbReference type="EMBL" id="QHT31075.1"/>
    </source>
</evidence>
<sequence length="98" mass="11644">MEDGIININYSQQYTLTKKKTLRNSFTVHKPDSYDYLIGKFLVYNNNIIQIKNIIYNDLYKIDDSCEYPYKIIMSNGDCHSFKNFQEIIKIYGNILNI</sequence>
<accession>A0A6C0EUW3</accession>
<reference evidence="1" key="1">
    <citation type="journal article" date="2020" name="Nature">
        <title>Giant virus diversity and host interactions through global metagenomics.</title>
        <authorList>
            <person name="Schulz F."/>
            <person name="Roux S."/>
            <person name="Paez-Espino D."/>
            <person name="Jungbluth S."/>
            <person name="Walsh D.A."/>
            <person name="Denef V.J."/>
            <person name="McMahon K.D."/>
            <person name="Konstantinidis K.T."/>
            <person name="Eloe-Fadrosh E.A."/>
            <person name="Kyrpides N.C."/>
            <person name="Woyke T."/>
        </authorList>
    </citation>
    <scope>NUCLEOTIDE SEQUENCE</scope>
    <source>
        <strain evidence="1">GVMAG-M-3300009155-2</strain>
    </source>
</reference>
<proteinExistence type="predicted"/>
<protein>
    <submittedName>
        <fullName evidence="1">Uncharacterized protein</fullName>
    </submittedName>
</protein>
<name>A0A6C0EUW3_9ZZZZ</name>
<dbReference type="EMBL" id="MN738915">
    <property type="protein sequence ID" value="QHT31075.1"/>
    <property type="molecule type" value="Genomic_DNA"/>
</dbReference>